<dbReference type="Proteomes" id="UP001190465">
    <property type="component" value="Chromosome"/>
</dbReference>
<gene>
    <name evidence="2" type="ORF">MU0053_004936</name>
</gene>
<keyword evidence="1" id="KW-0732">Signal</keyword>
<sequence length="150" mass="16070">MKMAKLLGTASAVALMSLLSAAPSNSEPFFANYQLVIPDRYDFHTWTWAVSHCAPVAEDCKYISAIPMPVAKAFEYTGTAHLADGRYTLAVDVPDGLRCGNVYYGPIIATHDVYSWDAASLQGTLTSSFASGCDGTPGGAFSYPFSLVRL</sequence>
<evidence type="ECO:0000256" key="1">
    <source>
        <dbReference type="SAM" id="SignalP"/>
    </source>
</evidence>
<feature type="chain" id="PRO_5045351499" evidence="1">
    <location>
        <begin position="27"/>
        <end position="150"/>
    </location>
</feature>
<accession>A0ABN9NTB5</accession>
<organism evidence="2 3">
    <name type="scientific">[Mycobacterium] burgundiense</name>
    <dbReference type="NCBI Taxonomy" id="3064286"/>
    <lineage>
        <taxon>Bacteria</taxon>
        <taxon>Bacillati</taxon>
        <taxon>Actinomycetota</taxon>
        <taxon>Actinomycetes</taxon>
        <taxon>Mycobacteriales</taxon>
        <taxon>Mycobacteriaceae</taxon>
        <taxon>Mycolicibacterium</taxon>
    </lineage>
</organism>
<name>A0ABN9NTB5_9MYCO</name>
<proteinExistence type="predicted"/>
<dbReference type="EMBL" id="OY726397">
    <property type="protein sequence ID" value="CAJ1511019.1"/>
    <property type="molecule type" value="Genomic_DNA"/>
</dbReference>
<dbReference type="RefSeq" id="WP_308480195.1">
    <property type="nucleotide sequence ID" value="NZ_OY726397.1"/>
</dbReference>
<protein>
    <submittedName>
        <fullName evidence="2">Uncharacterized protein</fullName>
    </submittedName>
</protein>
<reference evidence="2 3" key="1">
    <citation type="submission" date="2023-08" db="EMBL/GenBank/DDBJ databases">
        <authorList>
            <person name="Folkvardsen B D."/>
            <person name="Norman A."/>
        </authorList>
    </citation>
    <scope>NUCLEOTIDE SEQUENCE [LARGE SCALE GENOMIC DNA]</scope>
    <source>
        <strain evidence="2 3">Mu0053</strain>
    </source>
</reference>
<keyword evidence="3" id="KW-1185">Reference proteome</keyword>
<evidence type="ECO:0000313" key="2">
    <source>
        <dbReference type="EMBL" id="CAJ1511019.1"/>
    </source>
</evidence>
<feature type="signal peptide" evidence="1">
    <location>
        <begin position="1"/>
        <end position="26"/>
    </location>
</feature>
<evidence type="ECO:0000313" key="3">
    <source>
        <dbReference type="Proteomes" id="UP001190465"/>
    </source>
</evidence>